<dbReference type="RefSeq" id="WP_390299554.1">
    <property type="nucleotide sequence ID" value="NZ_JBHSFU010000015.1"/>
</dbReference>
<sequence length="82" mass="9164">MSTKKLHFLIASISYPITMLHFFFGDYTSEKLLSGITFISIATAIYVGFVYLFFKSDIGKKIVLLGLFLIGVTSIFLAFKPA</sequence>
<dbReference type="Proteomes" id="UP001595989">
    <property type="component" value="Unassembled WGS sequence"/>
</dbReference>
<dbReference type="EMBL" id="JBHSFU010000015">
    <property type="protein sequence ID" value="MFC4560091.1"/>
    <property type="molecule type" value="Genomic_DNA"/>
</dbReference>
<proteinExistence type="predicted"/>
<feature type="transmembrane region" description="Helical" evidence="1">
    <location>
        <begin position="61"/>
        <end position="79"/>
    </location>
</feature>
<protein>
    <submittedName>
        <fullName evidence="2">Uncharacterized protein</fullName>
    </submittedName>
</protein>
<evidence type="ECO:0000313" key="3">
    <source>
        <dbReference type="Proteomes" id="UP001595989"/>
    </source>
</evidence>
<gene>
    <name evidence="2" type="ORF">ACFO3D_18185</name>
</gene>
<keyword evidence="3" id="KW-1185">Reference proteome</keyword>
<name>A0ABV9DPH8_9BACI</name>
<keyword evidence="1" id="KW-0812">Transmembrane</keyword>
<organism evidence="2 3">
    <name type="scientific">Virgibacillus kekensis</name>
    <dbReference type="NCBI Taxonomy" id="202261"/>
    <lineage>
        <taxon>Bacteria</taxon>
        <taxon>Bacillati</taxon>
        <taxon>Bacillota</taxon>
        <taxon>Bacilli</taxon>
        <taxon>Bacillales</taxon>
        <taxon>Bacillaceae</taxon>
        <taxon>Virgibacillus</taxon>
    </lineage>
</organism>
<keyword evidence="1" id="KW-0472">Membrane</keyword>
<comment type="caution">
    <text evidence="2">The sequence shown here is derived from an EMBL/GenBank/DDBJ whole genome shotgun (WGS) entry which is preliminary data.</text>
</comment>
<accession>A0ABV9DPH8</accession>
<evidence type="ECO:0000313" key="2">
    <source>
        <dbReference type="EMBL" id="MFC4560091.1"/>
    </source>
</evidence>
<evidence type="ECO:0000256" key="1">
    <source>
        <dbReference type="SAM" id="Phobius"/>
    </source>
</evidence>
<feature type="transmembrane region" description="Helical" evidence="1">
    <location>
        <begin position="7"/>
        <end position="24"/>
    </location>
</feature>
<feature type="transmembrane region" description="Helical" evidence="1">
    <location>
        <begin position="36"/>
        <end position="54"/>
    </location>
</feature>
<keyword evidence="1" id="KW-1133">Transmembrane helix</keyword>
<reference evidence="3" key="1">
    <citation type="journal article" date="2019" name="Int. J. Syst. Evol. Microbiol.">
        <title>The Global Catalogue of Microorganisms (GCM) 10K type strain sequencing project: providing services to taxonomists for standard genome sequencing and annotation.</title>
        <authorList>
            <consortium name="The Broad Institute Genomics Platform"/>
            <consortium name="The Broad Institute Genome Sequencing Center for Infectious Disease"/>
            <person name="Wu L."/>
            <person name="Ma J."/>
        </authorList>
    </citation>
    <scope>NUCLEOTIDE SEQUENCE [LARGE SCALE GENOMIC DNA]</scope>
    <source>
        <strain evidence="3">CGMCC 4.7426</strain>
    </source>
</reference>